<organism evidence="6 7">
    <name type="scientific">Trichuris suis</name>
    <name type="common">pig whipworm</name>
    <dbReference type="NCBI Taxonomy" id="68888"/>
    <lineage>
        <taxon>Eukaryota</taxon>
        <taxon>Metazoa</taxon>
        <taxon>Ecdysozoa</taxon>
        <taxon>Nematoda</taxon>
        <taxon>Enoplea</taxon>
        <taxon>Dorylaimia</taxon>
        <taxon>Trichinellida</taxon>
        <taxon>Trichuridae</taxon>
        <taxon>Trichuris</taxon>
    </lineage>
</organism>
<name>A0A085LLX5_9BILA</name>
<dbReference type="Proteomes" id="UP000030764">
    <property type="component" value="Unassembled WGS sequence"/>
</dbReference>
<feature type="domain" description="Rab-GAP TBC" evidence="4">
    <location>
        <begin position="555"/>
        <end position="880"/>
    </location>
</feature>
<dbReference type="SUPFAM" id="SSF140741">
    <property type="entry name" value="RUN domain-like"/>
    <property type="match status" value="1"/>
</dbReference>
<evidence type="ECO:0000256" key="1">
    <source>
        <dbReference type="ARBA" id="ARBA00022468"/>
    </source>
</evidence>
<feature type="domain" description="RUN" evidence="5">
    <location>
        <begin position="66"/>
        <end position="207"/>
    </location>
</feature>
<dbReference type="CDD" id="cd17687">
    <property type="entry name" value="RUN_SGSM1_like"/>
    <property type="match status" value="1"/>
</dbReference>
<dbReference type="GO" id="GO:0005096">
    <property type="term" value="F:GTPase activator activity"/>
    <property type="evidence" value="ECO:0007669"/>
    <property type="project" value="UniProtKB-KW"/>
</dbReference>
<sequence length="1025" mass="116616">MPSSGSSILTPNFELFRLVQLAGQRRNELLNELKKQASTLNVRSKIQKPKSVKRIMEEAVCMKVIGESSGNITALCLAVENCLLHGLRKRVFGFFGRATTFTLLHKVAIFFPPAASVLRLTVEVERAPLEVKNKEELDRLRTRRKLLWIRLALVEKVLDLIVDYIAKNAPRYYDPDALMFDSVTGNMVAGLLVGPCALEYTKEALLDEDNRFNGFTISELLQRNQFRSTKSAGNGTRSPNLSLTARRASSLNIDVVNTCKTFVHEHFMSLHESPKSHLLYGKSNIAVCSANSKSSVMGYLSLHQLERGNLRLRWALNELVHPGHSATESSDALWDMVFSVDLDIVSCVHCHTIAPNGVAVVFVGCDGAQYPSLTFESTLHMLDFLSAVDSSLRPDRHTFLAMLNGTDLSQKPNCVLKVINRMSLNENSPILQRPSRSTASTGETTGLNSRSSTELIAKPNKDGKDISKDSVRLAYDSIRHQILCRASYGWMAFSRHMKMIRTHLKSLVNCDGDNYESIYANEALTKLTADQWTSMRSRLKESDEREALHRIYVCGCEPSIRPYVWPFLLNVHKWTDTNDVIDSRTSEVRQRYHSAIVHWQAVELIVRKNEQEALTEAKRLNKERLCSRSETTAPNSAAEFNLSNEVFSDSMDDSTQSSPAIVSMRTCSPNAVDFQKEKNCKTHCSLDSGYIGSAGSAQKFTYEKSALEEFEKETTAEAVYAHPKEVIDNFAKNLRRIDNDVLRCDRNHPYFNDLNLQKLKKLPFRYTWEHLDDGCVQGMCDLAAPLLVTFDEEVMTYMCFSKLMERMSQLFPGSSSAMDSCLSYVVQLLQVVDHELFDLVYRNGDYTHCFFCHRWFLLDFKRELTYEDTFAVWETIWSANKHLSTNFSVFVAFGLIQLYRDIIVDNSMEFADIIRFYADMAGKHDVSKVLQMARKIRVATTRKIEQRCARSCKRVILYTNAHSFNKPFKTFEVVSSQPLTNISCKNRWSVMSCKECTVEGRPLEPIIVILQFTLLPYNPLIRFKD</sequence>
<dbReference type="AlphaFoldDB" id="A0A085LLX5"/>
<dbReference type="InterPro" id="IPR037213">
    <property type="entry name" value="Run_dom_sf"/>
</dbReference>
<dbReference type="EMBL" id="KL363406">
    <property type="protein sequence ID" value="KFD45971.1"/>
    <property type="molecule type" value="Genomic_DNA"/>
</dbReference>
<dbReference type="PANTHER" id="PTHR22957">
    <property type="entry name" value="TBC1 DOMAIN FAMILY MEMBER GTPASE-ACTIVATING PROTEIN"/>
    <property type="match status" value="1"/>
</dbReference>
<dbReference type="Pfam" id="PF12068">
    <property type="entry name" value="PH_RBD"/>
    <property type="match status" value="1"/>
</dbReference>
<evidence type="ECO:0000256" key="2">
    <source>
        <dbReference type="ARBA" id="ARBA00034124"/>
    </source>
</evidence>
<evidence type="ECO:0000313" key="6">
    <source>
        <dbReference type="EMBL" id="KFD45971.1"/>
    </source>
</evidence>
<dbReference type="PROSITE" id="PS50826">
    <property type="entry name" value="RUN"/>
    <property type="match status" value="1"/>
</dbReference>
<reference evidence="6 7" key="1">
    <citation type="journal article" date="2014" name="Nat. Genet.">
        <title>Genome and transcriptome of the porcine whipworm Trichuris suis.</title>
        <authorList>
            <person name="Jex A.R."/>
            <person name="Nejsum P."/>
            <person name="Schwarz E.M."/>
            <person name="Hu L."/>
            <person name="Young N.D."/>
            <person name="Hall R.S."/>
            <person name="Korhonen P.K."/>
            <person name="Liao S."/>
            <person name="Thamsborg S."/>
            <person name="Xia J."/>
            <person name="Xu P."/>
            <person name="Wang S."/>
            <person name="Scheerlinck J.P."/>
            <person name="Hofmann A."/>
            <person name="Sternberg P.W."/>
            <person name="Wang J."/>
            <person name="Gasser R.B."/>
        </authorList>
    </citation>
    <scope>NUCLEOTIDE SEQUENCE [LARGE SCALE GENOMIC DNA]</scope>
    <source>
        <strain evidence="6">DCEP-RM93M</strain>
    </source>
</reference>
<dbReference type="Gene3D" id="1.10.472.80">
    <property type="entry name" value="Ypt/Rab-GAP domain of gyp1p, domain 3"/>
    <property type="match status" value="1"/>
</dbReference>
<protein>
    <recommendedName>
        <fullName evidence="8">Rab-GAP TBC domain-containing protein</fullName>
    </recommendedName>
</protein>
<dbReference type="Gene3D" id="1.10.8.270">
    <property type="entry name" value="putative rabgap domain of human tbc1 domain family member 14 like domains"/>
    <property type="match status" value="1"/>
</dbReference>
<gene>
    <name evidence="6" type="ORF">M513_13153</name>
</gene>
<dbReference type="InterPro" id="IPR000195">
    <property type="entry name" value="Rab-GAP-TBC_dom"/>
</dbReference>
<dbReference type="GO" id="GO:0031410">
    <property type="term" value="C:cytoplasmic vesicle"/>
    <property type="evidence" value="ECO:0007669"/>
    <property type="project" value="UniProtKB-ARBA"/>
</dbReference>
<feature type="compositionally biased region" description="Polar residues" evidence="3">
    <location>
        <begin position="429"/>
        <end position="454"/>
    </location>
</feature>
<dbReference type="Pfam" id="PF02759">
    <property type="entry name" value="RUN"/>
    <property type="match status" value="1"/>
</dbReference>
<dbReference type="Pfam" id="PF00566">
    <property type="entry name" value="RabGAP-TBC"/>
    <property type="match status" value="1"/>
</dbReference>
<dbReference type="PANTHER" id="PTHR22957:SF502">
    <property type="entry name" value="SMALL G PROTEIN SIGNALING MODULATOR 2-RELATED"/>
    <property type="match status" value="1"/>
</dbReference>
<evidence type="ECO:0000313" key="7">
    <source>
        <dbReference type="Proteomes" id="UP000030764"/>
    </source>
</evidence>
<feature type="region of interest" description="Disordered" evidence="3">
    <location>
        <begin position="429"/>
        <end position="463"/>
    </location>
</feature>
<dbReference type="InterPro" id="IPR004012">
    <property type="entry name" value="Run_dom"/>
</dbReference>
<dbReference type="Gene3D" id="1.20.58.900">
    <property type="match status" value="1"/>
</dbReference>
<dbReference type="Gene3D" id="2.30.29.230">
    <property type="match status" value="1"/>
</dbReference>
<dbReference type="SMART" id="SM00164">
    <property type="entry name" value="TBC"/>
    <property type="match status" value="1"/>
</dbReference>
<evidence type="ECO:0000259" key="5">
    <source>
        <dbReference type="PROSITE" id="PS50826"/>
    </source>
</evidence>
<evidence type="ECO:0008006" key="8">
    <source>
        <dbReference type="Google" id="ProtNLM"/>
    </source>
</evidence>
<dbReference type="InterPro" id="IPR035969">
    <property type="entry name" value="Rab-GAP_TBC_sf"/>
</dbReference>
<proteinExistence type="inferred from homology"/>
<comment type="similarity">
    <text evidence="2">Belongs to the RUTBC family.</text>
</comment>
<dbReference type="InterPro" id="IPR021935">
    <property type="entry name" value="SGSM1/2_RBD"/>
</dbReference>
<dbReference type="PROSITE" id="PS50086">
    <property type="entry name" value="TBC_RABGAP"/>
    <property type="match status" value="1"/>
</dbReference>
<keyword evidence="1" id="KW-0343">GTPase activation</keyword>
<keyword evidence="7" id="KW-1185">Reference proteome</keyword>
<dbReference type="SMART" id="SM00593">
    <property type="entry name" value="RUN"/>
    <property type="match status" value="1"/>
</dbReference>
<evidence type="ECO:0000259" key="4">
    <source>
        <dbReference type="PROSITE" id="PS50086"/>
    </source>
</evidence>
<dbReference type="SUPFAM" id="SSF47923">
    <property type="entry name" value="Ypt/Rab-GAP domain of gyp1p"/>
    <property type="match status" value="2"/>
</dbReference>
<accession>A0A085LLX5</accession>
<evidence type="ECO:0000256" key="3">
    <source>
        <dbReference type="SAM" id="MobiDB-lite"/>
    </source>
</evidence>